<name>A0ABR1QTV5_9PEZI</name>
<comment type="caution">
    <text evidence="2">The sequence shown here is derived from an EMBL/GenBank/DDBJ whole genome shotgun (WGS) entry which is preliminary data.</text>
</comment>
<feature type="compositionally biased region" description="Polar residues" evidence="1">
    <location>
        <begin position="207"/>
        <end position="222"/>
    </location>
</feature>
<evidence type="ECO:0000313" key="3">
    <source>
        <dbReference type="Proteomes" id="UP001391051"/>
    </source>
</evidence>
<dbReference type="RefSeq" id="XP_066705168.1">
    <property type="nucleotide sequence ID" value="XM_066836275.1"/>
</dbReference>
<proteinExistence type="predicted"/>
<feature type="compositionally biased region" description="Polar residues" evidence="1">
    <location>
        <begin position="171"/>
        <end position="180"/>
    </location>
</feature>
<organism evidence="2 3">
    <name type="scientific">Apiospora aurea</name>
    <dbReference type="NCBI Taxonomy" id="335848"/>
    <lineage>
        <taxon>Eukaryota</taxon>
        <taxon>Fungi</taxon>
        <taxon>Dikarya</taxon>
        <taxon>Ascomycota</taxon>
        <taxon>Pezizomycotina</taxon>
        <taxon>Sordariomycetes</taxon>
        <taxon>Xylariomycetidae</taxon>
        <taxon>Amphisphaeriales</taxon>
        <taxon>Apiosporaceae</taxon>
        <taxon>Apiospora</taxon>
    </lineage>
</organism>
<dbReference type="EMBL" id="JAQQWE010000001">
    <property type="protein sequence ID" value="KAK7965776.1"/>
    <property type="molecule type" value="Genomic_DNA"/>
</dbReference>
<feature type="region of interest" description="Disordered" evidence="1">
    <location>
        <begin position="203"/>
        <end position="234"/>
    </location>
</feature>
<evidence type="ECO:0000313" key="2">
    <source>
        <dbReference type="EMBL" id="KAK7965776.1"/>
    </source>
</evidence>
<protein>
    <submittedName>
        <fullName evidence="2">Uncharacterized protein</fullName>
    </submittedName>
</protein>
<sequence length="234" mass="25990">MGELVINTHHFQDVHFTAAYKALVSAVGILSPLALERKPATCSARRTRANVHHTASFVDNGLYAYFELMPTHRLHEQPTVGVGKTVSEFSTFYDLDMDLFGDEPVRTSALLGGWLFTYEDVADHNGEIIEAFQSVFPPREDLAGHGYLIGHVWNAAAGDGRDGGGSGSSATNHCATSRQNSTHTRIDNIFKYIELKSKQAAVRQESDQTVDQQYREQPNPILQTRRPRIEPGHL</sequence>
<accession>A0ABR1QTV5</accession>
<dbReference type="Proteomes" id="UP001391051">
    <property type="component" value="Unassembled WGS sequence"/>
</dbReference>
<reference evidence="2 3" key="1">
    <citation type="submission" date="2023-01" db="EMBL/GenBank/DDBJ databases">
        <title>Analysis of 21 Apiospora genomes using comparative genomics revels a genus with tremendous synthesis potential of carbohydrate active enzymes and secondary metabolites.</title>
        <authorList>
            <person name="Sorensen T."/>
        </authorList>
    </citation>
    <scope>NUCLEOTIDE SEQUENCE [LARGE SCALE GENOMIC DNA]</scope>
    <source>
        <strain evidence="2 3">CBS 24483</strain>
    </source>
</reference>
<evidence type="ECO:0000256" key="1">
    <source>
        <dbReference type="SAM" id="MobiDB-lite"/>
    </source>
</evidence>
<keyword evidence="3" id="KW-1185">Reference proteome</keyword>
<gene>
    <name evidence="2" type="ORF">PG986_000053</name>
</gene>
<feature type="region of interest" description="Disordered" evidence="1">
    <location>
        <begin position="160"/>
        <end position="180"/>
    </location>
</feature>
<dbReference type="GeneID" id="92069337"/>